<dbReference type="Pfam" id="PF00440">
    <property type="entry name" value="TetR_N"/>
    <property type="match status" value="1"/>
</dbReference>
<dbReference type="GO" id="GO:0003677">
    <property type="term" value="F:DNA binding"/>
    <property type="evidence" value="ECO:0007669"/>
    <property type="project" value="UniProtKB-KW"/>
</dbReference>
<evidence type="ECO:0000256" key="3">
    <source>
        <dbReference type="ARBA" id="ARBA00023163"/>
    </source>
</evidence>
<proteinExistence type="predicted"/>
<evidence type="ECO:0000313" key="7">
    <source>
        <dbReference type="Proteomes" id="UP000248311"/>
    </source>
</evidence>
<keyword evidence="1" id="KW-0805">Transcription regulation</keyword>
<evidence type="ECO:0000256" key="2">
    <source>
        <dbReference type="ARBA" id="ARBA00023125"/>
    </source>
</evidence>
<accession>A0A318T183</accession>
<comment type="caution">
    <text evidence="6">The sequence shown here is derived from an EMBL/GenBank/DDBJ whole genome shotgun (WGS) entry which is preliminary data.</text>
</comment>
<dbReference type="Gene3D" id="1.10.10.60">
    <property type="entry name" value="Homeodomain-like"/>
    <property type="match status" value="1"/>
</dbReference>
<feature type="domain" description="HTH tetR-type" evidence="4">
    <location>
        <begin position="16"/>
        <end position="62"/>
    </location>
</feature>
<evidence type="ECO:0000259" key="4">
    <source>
        <dbReference type="Pfam" id="PF00440"/>
    </source>
</evidence>
<dbReference type="InterPro" id="IPR011075">
    <property type="entry name" value="TetR_C"/>
</dbReference>
<dbReference type="OrthoDB" id="9779746at2"/>
<protein>
    <submittedName>
        <fullName evidence="6">TetR family transcriptional regulator</fullName>
    </submittedName>
</protein>
<dbReference type="EMBL" id="QJTE01000003">
    <property type="protein sequence ID" value="PYE83944.1"/>
    <property type="molecule type" value="Genomic_DNA"/>
</dbReference>
<evidence type="ECO:0000259" key="5">
    <source>
        <dbReference type="Pfam" id="PF16925"/>
    </source>
</evidence>
<keyword evidence="3" id="KW-0804">Transcription</keyword>
<dbReference type="AlphaFoldDB" id="A0A318T183"/>
<sequence>MARTGRPRGFDRDAALDAAMHLFWEHGFEPTTLNMLKEAMGGISPTSFYAAFGSKEALFREVVERYRVTHGSVTDILRDESLPPREVVETCLRRSVAMQTDASHPIGCLVTQAATNCGPENQFAAEVLSAERRANFDAIFKQVERDIASGHTPPDTDAHAVATLFSTFMVGIATSARDGASREALERAVSLAMASWSVCQPTEK</sequence>
<evidence type="ECO:0000256" key="1">
    <source>
        <dbReference type="ARBA" id="ARBA00023015"/>
    </source>
</evidence>
<dbReference type="PANTHER" id="PTHR47506">
    <property type="entry name" value="TRANSCRIPTIONAL REGULATORY PROTEIN"/>
    <property type="match status" value="1"/>
</dbReference>
<dbReference type="Gene3D" id="1.10.357.10">
    <property type="entry name" value="Tetracycline Repressor, domain 2"/>
    <property type="match status" value="1"/>
</dbReference>
<feature type="domain" description="Tetracyclin repressor-like C-terminal" evidence="5">
    <location>
        <begin position="93"/>
        <end position="189"/>
    </location>
</feature>
<reference evidence="6 7" key="1">
    <citation type="submission" date="2018-06" db="EMBL/GenBank/DDBJ databases">
        <title>Genomic Encyclopedia of Type Strains, Phase III (KMG-III): the genomes of soil and plant-associated and newly described type strains.</title>
        <authorList>
            <person name="Whitman W."/>
        </authorList>
    </citation>
    <scope>NUCLEOTIDE SEQUENCE [LARGE SCALE GENOMIC DNA]</scope>
    <source>
        <strain evidence="6 7">CECT 9025</strain>
    </source>
</reference>
<dbReference type="RefSeq" id="WP_110814492.1">
    <property type="nucleotide sequence ID" value="NZ_QJTE01000003.1"/>
</dbReference>
<dbReference type="Proteomes" id="UP000248311">
    <property type="component" value="Unassembled WGS sequence"/>
</dbReference>
<dbReference type="InterPro" id="IPR001647">
    <property type="entry name" value="HTH_TetR"/>
</dbReference>
<dbReference type="InterPro" id="IPR036271">
    <property type="entry name" value="Tet_transcr_reg_TetR-rel_C_sf"/>
</dbReference>
<gene>
    <name evidence="6" type="ORF">DFP88_103306</name>
</gene>
<dbReference type="SUPFAM" id="SSF48498">
    <property type="entry name" value="Tetracyclin repressor-like, C-terminal domain"/>
    <property type="match status" value="1"/>
</dbReference>
<organism evidence="6 7">
    <name type="scientific">Pseudoroseicyclus aestuarii</name>
    <dbReference type="NCBI Taxonomy" id="1795041"/>
    <lineage>
        <taxon>Bacteria</taxon>
        <taxon>Pseudomonadati</taxon>
        <taxon>Pseudomonadota</taxon>
        <taxon>Alphaproteobacteria</taxon>
        <taxon>Rhodobacterales</taxon>
        <taxon>Paracoccaceae</taxon>
        <taxon>Pseudoroseicyclus</taxon>
    </lineage>
</organism>
<dbReference type="SUPFAM" id="SSF46689">
    <property type="entry name" value="Homeodomain-like"/>
    <property type="match status" value="1"/>
</dbReference>
<keyword evidence="7" id="KW-1185">Reference proteome</keyword>
<dbReference type="Pfam" id="PF16925">
    <property type="entry name" value="TetR_C_13"/>
    <property type="match status" value="1"/>
</dbReference>
<name>A0A318T183_9RHOB</name>
<keyword evidence="2" id="KW-0238">DNA-binding</keyword>
<evidence type="ECO:0000313" key="6">
    <source>
        <dbReference type="EMBL" id="PYE83944.1"/>
    </source>
</evidence>
<dbReference type="PANTHER" id="PTHR47506:SF1">
    <property type="entry name" value="HTH-TYPE TRANSCRIPTIONAL REGULATOR YJDC"/>
    <property type="match status" value="1"/>
</dbReference>
<dbReference type="InterPro" id="IPR009057">
    <property type="entry name" value="Homeodomain-like_sf"/>
</dbReference>